<dbReference type="InterPro" id="IPR036527">
    <property type="entry name" value="SCP2_sterol-bd_dom_sf"/>
</dbReference>
<dbReference type="Pfam" id="PF11716">
    <property type="entry name" value="MDMPI_N"/>
    <property type="match status" value="1"/>
</dbReference>
<feature type="domain" description="Mycothiol-dependent maleylpyruvate isomerase metal-binding" evidence="1">
    <location>
        <begin position="23"/>
        <end position="153"/>
    </location>
</feature>
<dbReference type="Gene3D" id="3.30.1050.20">
    <property type="match status" value="1"/>
</dbReference>
<dbReference type="STRING" id="1798228.SAMN05216574_10428"/>
<sequence>MTDERTFPPFDTTRRWWADGELAVAGIVDRLTDADLAGDSALPGWSRAHVVAHLARNADALVNLLTWARTGVETPMYPSRAVRDADIEATAARPGAEVRAEHVAASDRLARAIEGLPADAWTAQVRNGQGVAVPASAIPWMRAKEVWVHGADLDAGLAFADLPADLCVALVDEVLGLFAARDQAVDVTVVATDADRTWGSGGTRIDGPVTAVAAWLTRSDASGLTGDVPPPPAWL</sequence>
<accession>A0A1I2B294</accession>
<keyword evidence="3" id="KW-1185">Reference proteome</keyword>
<dbReference type="InterPro" id="IPR024344">
    <property type="entry name" value="MDMPI_metal-binding"/>
</dbReference>
<evidence type="ECO:0000313" key="2">
    <source>
        <dbReference type="EMBL" id="SFE50107.1"/>
    </source>
</evidence>
<dbReference type="EMBL" id="FOND01000004">
    <property type="protein sequence ID" value="SFE50107.1"/>
    <property type="molecule type" value="Genomic_DNA"/>
</dbReference>
<dbReference type="SUPFAM" id="SSF55718">
    <property type="entry name" value="SCP-like"/>
    <property type="match status" value="1"/>
</dbReference>
<dbReference type="SUPFAM" id="SSF109854">
    <property type="entry name" value="DinB/YfiT-like putative metalloenzymes"/>
    <property type="match status" value="1"/>
</dbReference>
<keyword evidence="2" id="KW-0413">Isomerase</keyword>
<name>A0A1I2B294_9ACTN</name>
<dbReference type="Proteomes" id="UP000198589">
    <property type="component" value="Unassembled WGS sequence"/>
</dbReference>
<reference evidence="3" key="1">
    <citation type="submission" date="2016-10" db="EMBL/GenBank/DDBJ databases">
        <authorList>
            <person name="Varghese N."/>
            <person name="Submissions S."/>
        </authorList>
    </citation>
    <scope>NUCLEOTIDE SEQUENCE [LARGE SCALE GENOMIC DNA]</scope>
    <source>
        <strain evidence="3">DSM 46838</strain>
    </source>
</reference>
<proteinExistence type="predicted"/>
<evidence type="ECO:0000313" key="3">
    <source>
        <dbReference type="Proteomes" id="UP000198589"/>
    </source>
</evidence>
<dbReference type="InterPro" id="IPR017517">
    <property type="entry name" value="Maleyloyr_isom"/>
</dbReference>
<dbReference type="RefSeq" id="WP_217640607.1">
    <property type="nucleotide sequence ID" value="NZ_FOND01000004.1"/>
</dbReference>
<dbReference type="GO" id="GO:0016853">
    <property type="term" value="F:isomerase activity"/>
    <property type="evidence" value="ECO:0007669"/>
    <property type="project" value="UniProtKB-KW"/>
</dbReference>
<dbReference type="Gene3D" id="1.20.120.450">
    <property type="entry name" value="dinb family like domain"/>
    <property type="match status" value="1"/>
</dbReference>
<protein>
    <submittedName>
        <fullName evidence="2">Maleylpyruvate isomerase</fullName>
    </submittedName>
</protein>
<dbReference type="GO" id="GO:0046872">
    <property type="term" value="F:metal ion binding"/>
    <property type="evidence" value="ECO:0007669"/>
    <property type="project" value="InterPro"/>
</dbReference>
<dbReference type="AlphaFoldDB" id="A0A1I2B294"/>
<gene>
    <name evidence="2" type="ORF">SAMN05216574_10428</name>
</gene>
<dbReference type="InterPro" id="IPR034660">
    <property type="entry name" value="DinB/YfiT-like"/>
</dbReference>
<organism evidence="2 3">
    <name type="scientific">Blastococcus tunisiensis</name>
    <dbReference type="NCBI Taxonomy" id="1798228"/>
    <lineage>
        <taxon>Bacteria</taxon>
        <taxon>Bacillati</taxon>
        <taxon>Actinomycetota</taxon>
        <taxon>Actinomycetes</taxon>
        <taxon>Geodermatophilales</taxon>
        <taxon>Geodermatophilaceae</taxon>
        <taxon>Blastococcus</taxon>
    </lineage>
</organism>
<evidence type="ECO:0000259" key="1">
    <source>
        <dbReference type="Pfam" id="PF11716"/>
    </source>
</evidence>
<dbReference type="NCBIfam" id="TIGR03083">
    <property type="entry name" value="maleylpyruvate isomerase family mycothiol-dependent enzyme"/>
    <property type="match status" value="1"/>
</dbReference>
<keyword evidence="2" id="KW-0670">Pyruvate</keyword>